<dbReference type="AlphaFoldDB" id="A0A9W6FLH7"/>
<dbReference type="FunFam" id="1.10.287.110:FF:000001">
    <property type="entry name" value="Import inner membrane translocase subunit tim14"/>
    <property type="match status" value="1"/>
</dbReference>
<dbReference type="InterPro" id="IPR001623">
    <property type="entry name" value="DnaJ_domain"/>
</dbReference>
<evidence type="ECO:0000313" key="8">
    <source>
        <dbReference type="Proteomes" id="UP001144397"/>
    </source>
</evidence>
<dbReference type="PANTHER" id="PTHR12763:SF28">
    <property type="entry name" value="GEO10507P1-RELATED"/>
    <property type="match status" value="1"/>
</dbReference>
<evidence type="ECO:0000256" key="4">
    <source>
        <dbReference type="ARBA" id="ARBA00023136"/>
    </source>
</evidence>
<comment type="similarity">
    <text evidence="5">Belongs to the TIM14 family.</text>
</comment>
<dbReference type="CDD" id="cd06257">
    <property type="entry name" value="DnaJ"/>
    <property type="match status" value="1"/>
</dbReference>
<comment type="subcellular location">
    <subcellularLocation>
        <location evidence="1">Membrane</location>
        <topology evidence="1">Single-pass membrane protein</topology>
    </subcellularLocation>
</comment>
<accession>A0A9W6FLH7</accession>
<dbReference type="Gene3D" id="1.10.287.110">
    <property type="entry name" value="DnaJ domain"/>
    <property type="match status" value="1"/>
</dbReference>
<keyword evidence="3" id="KW-1133">Transmembrane helix</keyword>
<organism evidence="7 8">
    <name type="scientific">Xanthobacter flavus</name>
    <dbReference type="NCBI Taxonomy" id="281"/>
    <lineage>
        <taxon>Bacteria</taxon>
        <taxon>Pseudomonadati</taxon>
        <taxon>Pseudomonadota</taxon>
        <taxon>Alphaproteobacteria</taxon>
        <taxon>Hyphomicrobiales</taxon>
        <taxon>Xanthobacteraceae</taxon>
        <taxon>Xanthobacter</taxon>
    </lineage>
</organism>
<dbReference type="GO" id="GO:0016020">
    <property type="term" value="C:membrane"/>
    <property type="evidence" value="ECO:0007669"/>
    <property type="project" value="UniProtKB-SubCell"/>
</dbReference>
<comment type="caution">
    <text evidence="7">The sequence shown here is derived from an EMBL/GenBank/DDBJ whole genome shotgun (WGS) entry which is preliminary data.</text>
</comment>
<gene>
    <name evidence="7" type="ORF">XFLAVUS301_20260</name>
</gene>
<evidence type="ECO:0000256" key="3">
    <source>
        <dbReference type="ARBA" id="ARBA00022989"/>
    </source>
</evidence>
<feature type="domain" description="J" evidence="6">
    <location>
        <begin position="186"/>
        <end position="239"/>
    </location>
</feature>
<evidence type="ECO:0000313" key="7">
    <source>
        <dbReference type="EMBL" id="GLI22352.1"/>
    </source>
</evidence>
<dbReference type="EMBL" id="BSDO01000002">
    <property type="protein sequence ID" value="GLI22352.1"/>
    <property type="molecule type" value="Genomic_DNA"/>
</dbReference>
<evidence type="ECO:0000256" key="2">
    <source>
        <dbReference type="ARBA" id="ARBA00022692"/>
    </source>
</evidence>
<dbReference type="SMART" id="SM00271">
    <property type="entry name" value="DnaJ"/>
    <property type="match status" value="1"/>
</dbReference>
<evidence type="ECO:0000256" key="5">
    <source>
        <dbReference type="ARBA" id="ARBA00038105"/>
    </source>
</evidence>
<dbReference type="Pfam" id="PF00226">
    <property type="entry name" value="DnaJ"/>
    <property type="match status" value="1"/>
</dbReference>
<keyword evidence="4" id="KW-0472">Membrane</keyword>
<proteinExistence type="inferred from homology"/>
<name>A0A9W6FLH7_XANFL</name>
<dbReference type="SUPFAM" id="SSF46565">
    <property type="entry name" value="Chaperone J-domain"/>
    <property type="match status" value="1"/>
</dbReference>
<sequence length="239" mass="25098">MISLVAGALLLLIGLYGLSVWTKADPKVLIATMMRTLAYAALLGAAGALVTGRIGIALPLGAAGVALLGRLDPQGIGGYLGGLFKRRSAPKTSGVRTAMIEMELDHATGDMRGTVLAGPHAGRRLEELDIPSLLALRPQCDAQSLALLEAYLDRRAPAWREDAQRNAGAGDMGGGGGLDAAMPEEEAYQILGLQPGASAEAVRSAHRSLMKKLHPDHGGSDYLAARINRAKDVILRKHR</sequence>
<protein>
    <submittedName>
        <fullName evidence="7">Molecular chaperone DnaJ</fullName>
    </submittedName>
</protein>
<reference evidence="7" key="1">
    <citation type="submission" date="2022-12" db="EMBL/GenBank/DDBJ databases">
        <title>Reference genome sequencing for broad-spectrum identification of bacterial and archaeal isolates by mass spectrometry.</title>
        <authorList>
            <person name="Sekiguchi Y."/>
            <person name="Tourlousse D.M."/>
        </authorList>
    </citation>
    <scope>NUCLEOTIDE SEQUENCE</scope>
    <source>
        <strain evidence="7">301</strain>
    </source>
</reference>
<evidence type="ECO:0000259" key="6">
    <source>
        <dbReference type="PROSITE" id="PS50076"/>
    </source>
</evidence>
<dbReference type="PANTHER" id="PTHR12763">
    <property type="match status" value="1"/>
</dbReference>
<dbReference type="InterPro" id="IPR036869">
    <property type="entry name" value="J_dom_sf"/>
</dbReference>
<evidence type="ECO:0000256" key="1">
    <source>
        <dbReference type="ARBA" id="ARBA00004167"/>
    </source>
</evidence>
<dbReference type="PROSITE" id="PS50076">
    <property type="entry name" value="DNAJ_2"/>
    <property type="match status" value="1"/>
</dbReference>
<dbReference type="RefSeq" id="WP_237353265.1">
    <property type="nucleotide sequence ID" value="NZ_JBAFUL010000011.1"/>
</dbReference>
<keyword evidence="2" id="KW-0812">Transmembrane</keyword>
<dbReference type="Proteomes" id="UP001144397">
    <property type="component" value="Unassembled WGS sequence"/>
</dbReference>